<gene>
    <name evidence="9" type="ORF">ACH5RR_032204</name>
</gene>
<evidence type="ECO:0000256" key="1">
    <source>
        <dbReference type="ARBA" id="ARBA00004191"/>
    </source>
</evidence>
<name>A0ABD2YLT7_9GENT</name>
<dbReference type="PANTHER" id="PTHR31458:SF16">
    <property type="entry name" value="BURP DOMAIN-CONTAINING PROTEIN"/>
    <property type="match status" value="1"/>
</dbReference>
<evidence type="ECO:0000256" key="7">
    <source>
        <dbReference type="SAM" id="SignalP"/>
    </source>
</evidence>
<evidence type="ECO:0000256" key="2">
    <source>
        <dbReference type="ARBA" id="ARBA00004271"/>
    </source>
</evidence>
<proteinExistence type="predicted"/>
<comment type="caution">
    <text evidence="9">The sequence shown here is derived from an EMBL/GenBank/DDBJ whole genome shotgun (WGS) entry which is preliminary data.</text>
</comment>
<comment type="subcellular location">
    <subcellularLocation>
        <location evidence="1">Secreted</location>
        <location evidence="1">Cell wall</location>
    </subcellularLocation>
    <subcellularLocation>
        <location evidence="2">Secreted</location>
        <location evidence="2">Extracellular space</location>
        <location evidence="2">Apoplast</location>
    </subcellularLocation>
</comment>
<evidence type="ECO:0000313" key="9">
    <source>
        <dbReference type="EMBL" id="KAL3506822.1"/>
    </source>
</evidence>
<keyword evidence="10" id="KW-1185">Reference proteome</keyword>
<accession>A0ABD2YLT7</accession>
<dbReference type="SMART" id="SM01045">
    <property type="entry name" value="BURP"/>
    <property type="match status" value="1"/>
</dbReference>
<keyword evidence="3" id="KW-0964">Secreted</keyword>
<feature type="domain" description="BURP" evidence="8">
    <location>
        <begin position="125"/>
        <end position="335"/>
    </location>
</feature>
<keyword evidence="5 7" id="KW-0732">Signal</keyword>
<keyword evidence="4" id="KW-0052">Apoplast</keyword>
<feature type="signal peptide" evidence="7">
    <location>
        <begin position="1"/>
        <end position="28"/>
    </location>
</feature>
<reference evidence="9 10" key="1">
    <citation type="submission" date="2024-11" db="EMBL/GenBank/DDBJ databases">
        <title>A near-complete genome assembly of Cinchona calisaya.</title>
        <authorList>
            <person name="Lian D.C."/>
            <person name="Zhao X.W."/>
            <person name="Wei L."/>
        </authorList>
    </citation>
    <scope>NUCLEOTIDE SEQUENCE [LARGE SCALE GENOMIC DNA]</scope>
    <source>
        <tissue evidence="9">Nenye</tissue>
    </source>
</reference>
<keyword evidence="3" id="KW-0134">Cell wall</keyword>
<dbReference type="InterPro" id="IPR004873">
    <property type="entry name" value="BURP_dom"/>
</dbReference>
<dbReference type="EMBL" id="JBJUIK010000013">
    <property type="protein sequence ID" value="KAL3506822.1"/>
    <property type="molecule type" value="Genomic_DNA"/>
</dbReference>
<feature type="chain" id="PRO_5044794280" description="BURP domain-containing protein" evidence="7">
    <location>
        <begin position="29"/>
        <end position="338"/>
    </location>
</feature>
<sequence length="338" mass="37212">MATYSITSSLIFPFFLLVLALTPVPLSAFSRSSVASDQLNFWSKNVLTNIPEPVLSKLSPLSKHDSEHFASLLVSKISQSSDAKLCSMANLACSIIGFRLLDDGYNTYAAISISHASDKVDPNAFFRLSKFEKGNKVHLPNLNDQIPRRSFLPYEIASKISISSNDLQNMFPTSFASPATKEAIQTTLLYCSAPTLKGEIKSCPKSLEDMIEFSKNVLGEKELVALTSKSTKGSGKELLIGNVKQFDTEKLVVCHEVFLPFAAYFCHLLSSTHLYAVDLVEPETRAPVNTLLAVCHMDTSPWPANHVAFKILKSSPGKTEACHWFTQIDLVWIGNGKN</sequence>
<dbReference type="Proteomes" id="UP001630127">
    <property type="component" value="Unassembled WGS sequence"/>
</dbReference>
<dbReference type="GO" id="GO:0048046">
    <property type="term" value="C:apoplast"/>
    <property type="evidence" value="ECO:0007669"/>
    <property type="project" value="UniProtKB-SubCell"/>
</dbReference>
<organism evidence="9 10">
    <name type="scientific">Cinchona calisaya</name>
    <dbReference type="NCBI Taxonomy" id="153742"/>
    <lineage>
        <taxon>Eukaryota</taxon>
        <taxon>Viridiplantae</taxon>
        <taxon>Streptophyta</taxon>
        <taxon>Embryophyta</taxon>
        <taxon>Tracheophyta</taxon>
        <taxon>Spermatophyta</taxon>
        <taxon>Magnoliopsida</taxon>
        <taxon>eudicotyledons</taxon>
        <taxon>Gunneridae</taxon>
        <taxon>Pentapetalae</taxon>
        <taxon>asterids</taxon>
        <taxon>lamiids</taxon>
        <taxon>Gentianales</taxon>
        <taxon>Rubiaceae</taxon>
        <taxon>Cinchonoideae</taxon>
        <taxon>Cinchoneae</taxon>
        <taxon>Cinchona</taxon>
    </lineage>
</organism>
<dbReference type="InterPro" id="IPR051897">
    <property type="entry name" value="PG-associated_BURP"/>
</dbReference>
<evidence type="ECO:0000256" key="3">
    <source>
        <dbReference type="ARBA" id="ARBA00022512"/>
    </source>
</evidence>
<dbReference type="PROSITE" id="PS51277">
    <property type="entry name" value="BURP"/>
    <property type="match status" value="1"/>
</dbReference>
<evidence type="ECO:0000256" key="6">
    <source>
        <dbReference type="ARBA" id="ARBA00023180"/>
    </source>
</evidence>
<keyword evidence="6" id="KW-0325">Glycoprotein</keyword>
<evidence type="ECO:0000259" key="8">
    <source>
        <dbReference type="PROSITE" id="PS51277"/>
    </source>
</evidence>
<dbReference type="PANTHER" id="PTHR31458">
    <property type="entry name" value="POLYGALACTURONASE 1 BETA-LIKE PROTEIN 2"/>
    <property type="match status" value="1"/>
</dbReference>
<dbReference type="Pfam" id="PF03181">
    <property type="entry name" value="BURP"/>
    <property type="match status" value="1"/>
</dbReference>
<evidence type="ECO:0000256" key="4">
    <source>
        <dbReference type="ARBA" id="ARBA00022523"/>
    </source>
</evidence>
<evidence type="ECO:0000256" key="5">
    <source>
        <dbReference type="ARBA" id="ARBA00022729"/>
    </source>
</evidence>
<evidence type="ECO:0000313" key="10">
    <source>
        <dbReference type="Proteomes" id="UP001630127"/>
    </source>
</evidence>
<dbReference type="AlphaFoldDB" id="A0ABD2YLT7"/>
<protein>
    <recommendedName>
        <fullName evidence="8">BURP domain-containing protein</fullName>
    </recommendedName>
</protein>